<evidence type="ECO:0000256" key="2">
    <source>
        <dbReference type="ARBA" id="ARBA00015132"/>
    </source>
</evidence>
<name>W7BQL9_9LIST</name>
<feature type="domain" description="UDP-glucose/GDP-mannose dehydrogenase dimerisation" evidence="3">
    <location>
        <begin position="83"/>
        <end position="136"/>
    </location>
</feature>
<dbReference type="Proteomes" id="UP000019254">
    <property type="component" value="Unassembled WGS sequence"/>
</dbReference>
<dbReference type="PANTHER" id="PTHR43750">
    <property type="entry name" value="UDP-GLUCOSE 6-DEHYDROGENASE TUAD"/>
    <property type="match status" value="1"/>
</dbReference>
<dbReference type="SUPFAM" id="SSF51735">
    <property type="entry name" value="NAD(P)-binding Rossmann-fold domains"/>
    <property type="match status" value="1"/>
</dbReference>
<dbReference type="Pfam" id="PF00984">
    <property type="entry name" value="UDPG_MGDP_dh"/>
    <property type="match status" value="1"/>
</dbReference>
<keyword evidence="6" id="KW-1185">Reference proteome</keyword>
<dbReference type="EMBL" id="AODE01000020">
    <property type="protein sequence ID" value="EUJ29059.1"/>
    <property type="molecule type" value="Genomic_DNA"/>
</dbReference>
<feature type="domain" description="UDP-glucose/GDP-mannose dehydrogenase N-terminal" evidence="4">
    <location>
        <begin position="2"/>
        <end position="69"/>
    </location>
</feature>
<evidence type="ECO:0000313" key="6">
    <source>
        <dbReference type="Proteomes" id="UP000019254"/>
    </source>
</evidence>
<protein>
    <recommendedName>
        <fullName evidence="2">UDP-glucose 6-dehydrogenase</fullName>
    </recommendedName>
</protein>
<gene>
    <name evidence="5" type="ORF">PCORN_11282</name>
</gene>
<accession>W7BQL9</accession>
<dbReference type="Gene3D" id="3.40.50.720">
    <property type="entry name" value="NAD(P)-binding Rossmann-like Domain"/>
    <property type="match status" value="1"/>
</dbReference>
<dbReference type="InterPro" id="IPR008927">
    <property type="entry name" value="6-PGluconate_DH-like_C_sf"/>
</dbReference>
<evidence type="ECO:0000256" key="1">
    <source>
        <dbReference type="ARBA" id="ARBA00006601"/>
    </source>
</evidence>
<dbReference type="InterPro" id="IPR001732">
    <property type="entry name" value="UDP-Glc/GDP-Man_DH_N"/>
</dbReference>
<dbReference type="STRING" id="1265820.PCORN_11282"/>
<comment type="caution">
    <text evidence="5">The sequence shown here is derived from an EMBL/GenBank/DDBJ whole genome shotgun (WGS) entry which is preliminary data.</text>
</comment>
<dbReference type="PATRIC" id="fig|1265820.5.peg.2215"/>
<dbReference type="InterPro" id="IPR014026">
    <property type="entry name" value="UDP-Glc/GDP-Man_DH_dimer"/>
</dbReference>
<evidence type="ECO:0000259" key="3">
    <source>
        <dbReference type="Pfam" id="PF00984"/>
    </source>
</evidence>
<dbReference type="SUPFAM" id="SSF48179">
    <property type="entry name" value="6-phosphogluconate dehydrogenase C-terminal domain-like"/>
    <property type="match status" value="1"/>
</dbReference>
<dbReference type="InterPro" id="IPR013328">
    <property type="entry name" value="6PGD_dom2"/>
</dbReference>
<dbReference type="Pfam" id="PF03721">
    <property type="entry name" value="UDPG_MGDP_dh_N"/>
    <property type="match status" value="1"/>
</dbReference>
<dbReference type="AlphaFoldDB" id="W7BQL9"/>
<proteinExistence type="inferred from homology"/>
<comment type="similarity">
    <text evidence="1">Belongs to the UDP-glucose/GDP-mannose dehydrogenase family.</text>
</comment>
<organism evidence="5 6">
    <name type="scientific">Listeria cornellensis FSL F6-0969</name>
    <dbReference type="NCBI Taxonomy" id="1265820"/>
    <lineage>
        <taxon>Bacteria</taxon>
        <taxon>Bacillati</taxon>
        <taxon>Bacillota</taxon>
        <taxon>Bacilli</taxon>
        <taxon>Bacillales</taxon>
        <taxon>Listeriaceae</taxon>
        <taxon>Listeria</taxon>
    </lineage>
</organism>
<dbReference type="GO" id="GO:0016616">
    <property type="term" value="F:oxidoreductase activity, acting on the CH-OH group of donors, NAD or NADP as acceptor"/>
    <property type="evidence" value="ECO:0007669"/>
    <property type="project" value="InterPro"/>
</dbReference>
<sequence>MIVKSTVPVGTNDKIEAIVRGALQSAADVDIVSNPEFLAQGSAVYDTLHGSRIVVGTESANAEAKMREIYADYGQPIVSVSRKSAELIKYASNDFLALKISFVNEIANLCDILGADIEEVTEGMGYDPRIGNSFFTCRDWLWRIVFSERHEGTALARGRSRFCLTDD</sequence>
<evidence type="ECO:0000259" key="4">
    <source>
        <dbReference type="Pfam" id="PF03721"/>
    </source>
</evidence>
<dbReference type="Gene3D" id="1.10.1040.10">
    <property type="entry name" value="N-(1-d-carboxylethyl)-l-norvaline Dehydrogenase, domain 2"/>
    <property type="match status" value="1"/>
</dbReference>
<dbReference type="PANTHER" id="PTHR43750:SF3">
    <property type="entry name" value="UDP-GLUCOSE 6-DEHYDROGENASE TUAD"/>
    <property type="match status" value="1"/>
</dbReference>
<reference evidence="5 6" key="1">
    <citation type="journal article" date="2014" name="Int. J. Syst. Evol. Microbiol.">
        <title>Listeria floridensis sp. nov., Listeria aquatica sp. nov., Listeria cornellensis sp. nov., Listeria riparia sp. nov. and Listeria grandensis sp. nov., from agricultural and natural environments.</title>
        <authorList>
            <person name="den Bakker H.C."/>
            <person name="Warchocki S."/>
            <person name="Wright E.M."/>
            <person name="Allred A.F."/>
            <person name="Ahlstrom C."/>
            <person name="Manuel C.S."/>
            <person name="Stasiewicz M.J."/>
            <person name="Burrell A."/>
            <person name="Roof S."/>
            <person name="Strawn L."/>
            <person name="Fortes E.D."/>
            <person name="Nightingale K.K."/>
            <person name="Kephart D."/>
            <person name="Wiedmann M."/>
        </authorList>
    </citation>
    <scope>NUCLEOTIDE SEQUENCE [LARGE SCALE GENOMIC DNA]</scope>
    <source>
        <strain evidence="6">FSL F6-969</strain>
    </source>
</reference>
<dbReference type="InterPro" id="IPR036291">
    <property type="entry name" value="NAD(P)-bd_dom_sf"/>
</dbReference>
<evidence type="ECO:0000313" key="5">
    <source>
        <dbReference type="EMBL" id="EUJ29059.1"/>
    </source>
</evidence>
<dbReference type="GO" id="GO:0051287">
    <property type="term" value="F:NAD binding"/>
    <property type="evidence" value="ECO:0007669"/>
    <property type="project" value="InterPro"/>
</dbReference>